<dbReference type="AlphaFoldDB" id="A0A0F9V3U9"/>
<accession>A0A0F9V3U9</accession>
<sequence length="59" mass="6746">MDTEKVLLETYRKWSDETLIRAMSTFTRDGGVARKPYLQALRERGLECEKPVSTLLGKG</sequence>
<proteinExistence type="predicted"/>
<evidence type="ECO:0000313" key="1">
    <source>
        <dbReference type="EMBL" id="KKN98674.1"/>
    </source>
</evidence>
<organism evidence="1">
    <name type="scientific">marine sediment metagenome</name>
    <dbReference type="NCBI Taxonomy" id="412755"/>
    <lineage>
        <taxon>unclassified sequences</taxon>
        <taxon>metagenomes</taxon>
        <taxon>ecological metagenomes</taxon>
    </lineage>
</organism>
<comment type="caution">
    <text evidence="1">The sequence shown here is derived from an EMBL/GenBank/DDBJ whole genome shotgun (WGS) entry which is preliminary data.</text>
</comment>
<reference evidence="1" key="1">
    <citation type="journal article" date="2015" name="Nature">
        <title>Complex archaea that bridge the gap between prokaryotes and eukaryotes.</title>
        <authorList>
            <person name="Spang A."/>
            <person name="Saw J.H."/>
            <person name="Jorgensen S.L."/>
            <person name="Zaremba-Niedzwiedzka K."/>
            <person name="Martijn J."/>
            <person name="Lind A.E."/>
            <person name="van Eijk R."/>
            <person name="Schleper C."/>
            <person name="Guy L."/>
            <person name="Ettema T.J."/>
        </authorList>
    </citation>
    <scope>NUCLEOTIDE SEQUENCE</scope>
</reference>
<protein>
    <submittedName>
        <fullName evidence="1">Uncharacterized protein</fullName>
    </submittedName>
</protein>
<name>A0A0F9V3U9_9ZZZZ</name>
<gene>
    <name evidence="1" type="ORF">LCGC14_0143530</name>
</gene>
<dbReference type="EMBL" id="LAZR01000050">
    <property type="protein sequence ID" value="KKN98674.1"/>
    <property type="molecule type" value="Genomic_DNA"/>
</dbReference>